<sequence length="212" mass="23499">MTITEVCLFHLIDGVTLADLKAPESLHMKSVGVVSSQPGFEKIAWGLALEDPKSLFWFIEWDNIGSHKAFMDSEIYPSFVSEALSIADVSHPNGPIELAHYPFSPLLSTLLAKQSVNPKVEYFQITIKETEHVSDVERCLQQLATDLSTHEGGVDAVAAISVEDEKNCLALMLWPSVEVHQAYRETDGFKSIVPKMRPMFASATVMHVEIVV</sequence>
<dbReference type="Proteomes" id="UP000015100">
    <property type="component" value="Unassembled WGS sequence"/>
</dbReference>
<comment type="caution">
    <text evidence="1">The sequence shown here is derived from an EMBL/GenBank/DDBJ whole genome shotgun (WGS) entry which is preliminary data.</text>
</comment>
<gene>
    <name evidence="1" type="ORF">H072_5300</name>
</gene>
<keyword evidence="2" id="KW-1185">Reference proteome</keyword>
<dbReference type="OrthoDB" id="3830579at2759"/>
<protein>
    <recommendedName>
        <fullName evidence="3">ABM domain-containing protein</fullName>
    </recommendedName>
</protein>
<dbReference type="InterPro" id="IPR011008">
    <property type="entry name" value="Dimeric_a/b-barrel"/>
</dbReference>
<proteinExistence type="predicted"/>
<evidence type="ECO:0008006" key="3">
    <source>
        <dbReference type="Google" id="ProtNLM"/>
    </source>
</evidence>
<reference evidence="1 2" key="1">
    <citation type="journal article" date="2013" name="PLoS Genet.">
        <title>Genomic mechanisms accounting for the adaptation to parasitism in nematode-trapping fungi.</title>
        <authorList>
            <person name="Meerupati T."/>
            <person name="Andersson K.M."/>
            <person name="Friman E."/>
            <person name="Kumar D."/>
            <person name="Tunlid A."/>
            <person name="Ahren D."/>
        </authorList>
    </citation>
    <scope>NUCLEOTIDE SEQUENCE [LARGE SCALE GENOMIC DNA]</scope>
    <source>
        <strain evidence="1 2">CBS 200.50</strain>
    </source>
</reference>
<organism evidence="1 2">
    <name type="scientific">Dactylellina haptotyla (strain CBS 200.50)</name>
    <name type="common">Nematode-trapping fungus</name>
    <name type="synonym">Monacrosporium haptotylum</name>
    <dbReference type="NCBI Taxonomy" id="1284197"/>
    <lineage>
        <taxon>Eukaryota</taxon>
        <taxon>Fungi</taxon>
        <taxon>Dikarya</taxon>
        <taxon>Ascomycota</taxon>
        <taxon>Pezizomycotina</taxon>
        <taxon>Orbiliomycetes</taxon>
        <taxon>Orbiliales</taxon>
        <taxon>Orbiliaceae</taxon>
        <taxon>Dactylellina</taxon>
    </lineage>
</organism>
<dbReference type="AlphaFoldDB" id="S8AI22"/>
<dbReference type="OMA" id="FWFIEWD"/>
<reference evidence="2" key="2">
    <citation type="submission" date="2013-04" db="EMBL/GenBank/DDBJ databases">
        <title>Genomic mechanisms accounting for the adaptation to parasitism in nematode-trapping fungi.</title>
        <authorList>
            <person name="Ahren D.G."/>
        </authorList>
    </citation>
    <scope>NUCLEOTIDE SEQUENCE [LARGE SCALE GENOMIC DNA]</scope>
    <source>
        <strain evidence="2">CBS 200.50</strain>
    </source>
</reference>
<name>S8AI22_DACHA</name>
<dbReference type="HOGENOM" id="CLU_081631_2_2_1"/>
<dbReference type="Gene3D" id="3.30.70.100">
    <property type="match status" value="2"/>
</dbReference>
<dbReference type="SUPFAM" id="SSF54909">
    <property type="entry name" value="Dimeric alpha+beta barrel"/>
    <property type="match status" value="2"/>
</dbReference>
<evidence type="ECO:0000313" key="1">
    <source>
        <dbReference type="EMBL" id="EPS40786.1"/>
    </source>
</evidence>
<dbReference type="eggNOG" id="ENOG502SUTN">
    <property type="taxonomic scope" value="Eukaryota"/>
</dbReference>
<dbReference type="STRING" id="1284197.S8AI22"/>
<dbReference type="EMBL" id="AQGS01000274">
    <property type="protein sequence ID" value="EPS40786.1"/>
    <property type="molecule type" value="Genomic_DNA"/>
</dbReference>
<accession>S8AI22</accession>
<evidence type="ECO:0000313" key="2">
    <source>
        <dbReference type="Proteomes" id="UP000015100"/>
    </source>
</evidence>